<feature type="domain" description="Peptidase M15C" evidence="1">
    <location>
        <begin position="108"/>
        <end position="193"/>
    </location>
</feature>
<accession>A0A1P8KQT5</accession>
<dbReference type="Gene3D" id="3.30.1380.10">
    <property type="match status" value="1"/>
</dbReference>
<evidence type="ECO:0000259" key="1">
    <source>
        <dbReference type="Pfam" id="PF13539"/>
    </source>
</evidence>
<name>A0A1P8KQT5_9BACT</name>
<dbReference type="InterPro" id="IPR039561">
    <property type="entry name" value="Peptidase_M15C"/>
</dbReference>
<gene>
    <name evidence="2" type="ORF">LPB137_02640</name>
</gene>
<dbReference type="AlphaFoldDB" id="A0A1P8KQT5"/>
<protein>
    <recommendedName>
        <fullName evidence="1">Peptidase M15C domain-containing protein</fullName>
    </recommendedName>
</protein>
<dbReference type="GO" id="GO:0008233">
    <property type="term" value="F:peptidase activity"/>
    <property type="evidence" value="ECO:0007669"/>
    <property type="project" value="InterPro"/>
</dbReference>
<dbReference type="KEGG" id="alp:LPB137_02640"/>
<reference evidence="2 3" key="1">
    <citation type="submission" date="2017-01" db="EMBL/GenBank/DDBJ databases">
        <title>Genome sequencing of Arcobacter sp. LPB0137.</title>
        <authorList>
            <person name="Lee G.-W."/>
            <person name="Yi H."/>
        </authorList>
    </citation>
    <scope>NUCLEOTIDE SEQUENCE [LARGE SCALE GENOMIC DNA]</scope>
    <source>
        <strain evidence="2 3">LPB0137</strain>
    </source>
</reference>
<organism evidence="2 3">
    <name type="scientific">Poseidonibacter parvus</name>
    <dbReference type="NCBI Taxonomy" id="1850254"/>
    <lineage>
        <taxon>Bacteria</taxon>
        <taxon>Pseudomonadati</taxon>
        <taxon>Campylobacterota</taxon>
        <taxon>Epsilonproteobacteria</taxon>
        <taxon>Campylobacterales</taxon>
        <taxon>Arcobacteraceae</taxon>
        <taxon>Poseidonibacter</taxon>
    </lineage>
</organism>
<dbReference type="InterPro" id="IPR009045">
    <property type="entry name" value="Zn_M74/Hedgehog-like"/>
</dbReference>
<dbReference type="SUPFAM" id="SSF55166">
    <property type="entry name" value="Hedgehog/DD-peptidase"/>
    <property type="match status" value="1"/>
</dbReference>
<dbReference type="CDD" id="cd14845">
    <property type="entry name" value="L-Ala-D-Glu_peptidase_like"/>
    <property type="match status" value="1"/>
</dbReference>
<evidence type="ECO:0000313" key="3">
    <source>
        <dbReference type="Proteomes" id="UP000186074"/>
    </source>
</evidence>
<evidence type="ECO:0000313" key="2">
    <source>
        <dbReference type="EMBL" id="APW66915.1"/>
    </source>
</evidence>
<dbReference type="Proteomes" id="UP000186074">
    <property type="component" value="Chromosome"/>
</dbReference>
<dbReference type="STRING" id="1850254.LPB137_02640"/>
<dbReference type="Pfam" id="PF13539">
    <property type="entry name" value="Peptidase_M15_4"/>
    <property type="match status" value="1"/>
</dbReference>
<sequence length="198" mass="23436">MKYFFLIIFIFLSSSQAYQNSSKKNCPVPFKDLKLLSIKHLGYDGKDKIGELLVHKDISSNVEKIFKELYEIKYPIYQMKLVSNYNNDDWKSIEANNTSAYNCRVVAGTKKWSNHSYGKAIDINPIENPYISRKGYISHKESLKYRKRVYKENTLKDRAILLKDDEAVKIFKKYGWSWGGDWITIKDYQHFEYKRKGK</sequence>
<keyword evidence="3" id="KW-1185">Reference proteome</keyword>
<proteinExistence type="predicted"/>
<dbReference type="EMBL" id="CP019070">
    <property type="protein sequence ID" value="APW66915.1"/>
    <property type="molecule type" value="Genomic_DNA"/>
</dbReference>